<protein>
    <submittedName>
        <fullName evidence="2">Hypothetical_protein</fullName>
    </submittedName>
</protein>
<evidence type="ECO:0000313" key="2">
    <source>
        <dbReference type="EMBL" id="CAL6011890.1"/>
    </source>
</evidence>
<keyword evidence="3" id="KW-1185">Reference proteome</keyword>
<dbReference type="EMBL" id="CATOUU010000042">
    <property type="protein sequence ID" value="CAI9914024.1"/>
    <property type="molecule type" value="Genomic_DNA"/>
</dbReference>
<organism evidence="1">
    <name type="scientific">Hexamita inflata</name>
    <dbReference type="NCBI Taxonomy" id="28002"/>
    <lineage>
        <taxon>Eukaryota</taxon>
        <taxon>Metamonada</taxon>
        <taxon>Diplomonadida</taxon>
        <taxon>Hexamitidae</taxon>
        <taxon>Hexamitinae</taxon>
        <taxon>Hexamita</taxon>
    </lineage>
</organism>
<dbReference type="EMBL" id="CAXDID020000065">
    <property type="protein sequence ID" value="CAL6011890.1"/>
    <property type="molecule type" value="Genomic_DNA"/>
</dbReference>
<name>A0AA86N7W1_9EUKA</name>
<gene>
    <name evidence="1" type="ORF">HINF_LOCUS1669</name>
    <name evidence="2" type="ORF">HINF_LOCUS23039</name>
</gene>
<evidence type="ECO:0000313" key="3">
    <source>
        <dbReference type="Proteomes" id="UP001642409"/>
    </source>
</evidence>
<dbReference type="AlphaFoldDB" id="A0AA86N7W1"/>
<reference evidence="1" key="1">
    <citation type="submission" date="2023-06" db="EMBL/GenBank/DDBJ databases">
        <authorList>
            <person name="Kurt Z."/>
        </authorList>
    </citation>
    <scope>NUCLEOTIDE SEQUENCE</scope>
</reference>
<sequence>MPFYTPKDTLKRQERMNKHIEEIKSKRQNLKPITIIDDELPLSAPFVITQEIIQKSNEIPILRCYLEERIKVDQSVLDKCIQLKKYGKHTFNDLWIDPTSLQLYQRNIQLERIQPRIDQNYTQFKVFLHAYPNIESTSISFKQLQLGNFN</sequence>
<dbReference type="Proteomes" id="UP001642409">
    <property type="component" value="Unassembled WGS sequence"/>
</dbReference>
<comment type="caution">
    <text evidence="1">The sequence shown here is derived from an EMBL/GenBank/DDBJ whole genome shotgun (WGS) entry which is preliminary data.</text>
</comment>
<reference evidence="2 3" key="2">
    <citation type="submission" date="2024-07" db="EMBL/GenBank/DDBJ databases">
        <authorList>
            <person name="Akdeniz Z."/>
        </authorList>
    </citation>
    <scope>NUCLEOTIDE SEQUENCE [LARGE SCALE GENOMIC DNA]</scope>
</reference>
<accession>A0AA86N7W1</accession>
<proteinExistence type="predicted"/>
<evidence type="ECO:0000313" key="1">
    <source>
        <dbReference type="EMBL" id="CAI9914024.1"/>
    </source>
</evidence>